<organism evidence="1 2">
    <name type="scientific">Anaerobacillus arseniciselenatis</name>
    <dbReference type="NCBI Taxonomy" id="85682"/>
    <lineage>
        <taxon>Bacteria</taxon>
        <taxon>Bacillati</taxon>
        <taxon>Bacillota</taxon>
        <taxon>Bacilli</taxon>
        <taxon>Bacillales</taxon>
        <taxon>Bacillaceae</taxon>
        <taxon>Anaerobacillus</taxon>
    </lineage>
</organism>
<comment type="caution">
    <text evidence="1">The sequence shown here is derived from an EMBL/GenBank/DDBJ whole genome shotgun (WGS) entry which is preliminary data.</text>
</comment>
<dbReference type="PROSITE" id="PS51257">
    <property type="entry name" value="PROKAR_LIPOPROTEIN"/>
    <property type="match status" value="1"/>
</dbReference>
<sequence length="292" mass="33306">MKQMILPIILSLFIFACNSETMDGILLDNLAREQLVVSSVTSKAIASADYKVKNVSLTTNINEDDRSQEAIQPHQNTSLEVILKNNAKEIKDGIFQSIVLETTEDGELISTNFYTWINDKSGVNIIDVTHYNDDKMAHGNKIGQYYYELWKEKNSFFLSYNDLLLEKDFLQKAENGYMYNSNISIGTTKDDLITIQGPPTISDWYNGGTHYVYNDISFILDDSKKVVSISMPGNRIKTTLEEVPIILGAPTSIDHFEKYNAVFYSYEFEQYTLSFEAVSENDKVVNIWLNKK</sequence>
<dbReference type="OrthoDB" id="2959847at2"/>
<dbReference type="AlphaFoldDB" id="A0A1S2LFM2"/>
<reference evidence="1 2" key="1">
    <citation type="submission" date="2016-10" db="EMBL/GenBank/DDBJ databases">
        <title>Draft genome sequences of four alkaliphilic bacteria belonging to the Anaerobacillus genus.</title>
        <authorList>
            <person name="Bassil N.M."/>
            <person name="Lloyd J.R."/>
        </authorList>
    </citation>
    <scope>NUCLEOTIDE SEQUENCE [LARGE SCALE GENOMIC DNA]</scope>
    <source>
        <strain evidence="1 2">DSM 15340</strain>
    </source>
</reference>
<gene>
    <name evidence="1" type="ORF">BKP35_14505</name>
</gene>
<accession>A0A1S2LFM2</accession>
<keyword evidence="2" id="KW-1185">Reference proteome</keyword>
<evidence type="ECO:0000313" key="2">
    <source>
        <dbReference type="Proteomes" id="UP000180098"/>
    </source>
</evidence>
<dbReference type="InterPro" id="IPR025453">
    <property type="entry name" value="DUF4309"/>
</dbReference>
<dbReference type="Pfam" id="PF14172">
    <property type="entry name" value="DUF4309"/>
    <property type="match status" value="1"/>
</dbReference>
<name>A0A1S2LFM2_9BACI</name>
<proteinExistence type="predicted"/>
<dbReference type="EMBL" id="MLQQ01000040">
    <property type="protein sequence ID" value="OIJ10305.1"/>
    <property type="molecule type" value="Genomic_DNA"/>
</dbReference>
<dbReference type="RefSeq" id="WP_071314069.1">
    <property type="nucleotide sequence ID" value="NZ_MLQQ01000040.1"/>
</dbReference>
<evidence type="ECO:0000313" key="1">
    <source>
        <dbReference type="EMBL" id="OIJ10305.1"/>
    </source>
</evidence>
<evidence type="ECO:0008006" key="3">
    <source>
        <dbReference type="Google" id="ProtNLM"/>
    </source>
</evidence>
<protein>
    <recommendedName>
        <fullName evidence="3">Lipoprotein</fullName>
    </recommendedName>
</protein>
<dbReference type="Proteomes" id="UP000180098">
    <property type="component" value="Unassembled WGS sequence"/>
</dbReference>